<evidence type="ECO:0000256" key="1">
    <source>
        <dbReference type="SAM" id="MobiDB-lite"/>
    </source>
</evidence>
<dbReference type="AlphaFoldDB" id="A0A109W5Q6"/>
<dbReference type="Proteomes" id="UP000063964">
    <property type="component" value="Chromosome"/>
</dbReference>
<organism evidence="2 3">
    <name type="scientific">Desulfomicrobium orale DSM 12838</name>
    <dbReference type="NCBI Taxonomy" id="888061"/>
    <lineage>
        <taxon>Bacteria</taxon>
        <taxon>Pseudomonadati</taxon>
        <taxon>Thermodesulfobacteriota</taxon>
        <taxon>Desulfovibrionia</taxon>
        <taxon>Desulfovibrionales</taxon>
        <taxon>Desulfomicrobiaceae</taxon>
        <taxon>Desulfomicrobium</taxon>
    </lineage>
</organism>
<accession>A0A109W5Q6</accession>
<sequence length="84" mass="9272">MRRDECPGGEQIQPKQLEEDSGAQSWLDLPGEKSPQGGREKGAVYEAQIKGEAGQGKEGKKKPLPDKTRISCVVIIEPSPWAWR</sequence>
<evidence type="ECO:0000313" key="2">
    <source>
        <dbReference type="EMBL" id="AMD92461.1"/>
    </source>
</evidence>
<dbReference type="KEGG" id="doa:AXF15_04605"/>
<evidence type="ECO:0000313" key="3">
    <source>
        <dbReference type="Proteomes" id="UP000063964"/>
    </source>
</evidence>
<feature type="region of interest" description="Disordered" evidence="1">
    <location>
        <begin position="1"/>
        <end position="65"/>
    </location>
</feature>
<feature type="compositionally biased region" description="Basic and acidic residues" evidence="1">
    <location>
        <begin position="55"/>
        <end position="65"/>
    </location>
</feature>
<reference evidence="3" key="1">
    <citation type="submission" date="2016-02" db="EMBL/GenBank/DDBJ databases">
        <authorList>
            <person name="Holder M.E."/>
            <person name="Ajami N.J."/>
            <person name="Petrosino J.F."/>
        </authorList>
    </citation>
    <scope>NUCLEOTIDE SEQUENCE [LARGE SCALE GENOMIC DNA]</scope>
    <source>
        <strain evidence="3">DSM 12838</strain>
    </source>
</reference>
<protein>
    <submittedName>
        <fullName evidence="2">Uncharacterized protein</fullName>
    </submittedName>
</protein>
<keyword evidence="3" id="KW-1185">Reference proteome</keyword>
<proteinExistence type="predicted"/>
<dbReference type="EMBL" id="CP014230">
    <property type="protein sequence ID" value="AMD92461.1"/>
    <property type="molecule type" value="Genomic_DNA"/>
</dbReference>
<name>A0A109W5Q6_9BACT</name>
<gene>
    <name evidence="2" type="ORF">AXF15_04605</name>
</gene>